<dbReference type="VEuPathDB" id="FungiDB:I303_05255"/>
<reference evidence="3" key="3">
    <citation type="submission" date="2024-02" db="EMBL/GenBank/DDBJ databases">
        <title>Comparative genomics of Cryptococcus and Kwoniella reveals pathogenesis evolution and contrasting modes of karyotype evolution via chromosome fusion or intercentromeric recombination.</title>
        <authorList>
            <person name="Coelho M.A."/>
            <person name="David-Palma M."/>
            <person name="Shea T."/>
            <person name="Bowers K."/>
            <person name="McGinley-Smith S."/>
            <person name="Mohammad A.W."/>
            <person name="Gnirke A."/>
            <person name="Yurkov A.M."/>
            <person name="Nowrousian M."/>
            <person name="Sun S."/>
            <person name="Cuomo C.A."/>
            <person name="Heitman J."/>
        </authorList>
    </citation>
    <scope>NUCLEOTIDE SEQUENCE</scope>
    <source>
        <strain evidence="3">CBS 10117</strain>
    </source>
</reference>
<feature type="chain" id="PRO_5008342055" description="Calpain catalytic domain-containing protein" evidence="1">
    <location>
        <begin position="18"/>
        <end position="257"/>
    </location>
</feature>
<sequence>MLLNTAVILLASSSALAIPTEFTENQDLKRELGGISLWRGKVGPKVDDVMQHDMGMDWLYCVASWLAESEQHQKKLIDRLPGVSLEQGGQTISDTNVELWNIKENTWKTYEGRKYSEVMVGSNGNGSMAYDDLWWPGALGDVARVIADEEGYAPEDYIIPTGINADVGMKMLLGEDGASKKLEGDDDQIRDELHQVLDGANTSPVCPWRNNLWITVLSTEEGTNIETYHSDKHEYKIESFDDVYQHTTWYAKLEESL</sequence>
<evidence type="ECO:0000256" key="1">
    <source>
        <dbReference type="SAM" id="SignalP"/>
    </source>
</evidence>
<name>A0A1A6A2V8_9TREE</name>
<proteinExistence type="predicted"/>
<evidence type="ECO:0000313" key="3">
    <source>
        <dbReference type="EMBL" id="WWC62700.1"/>
    </source>
</evidence>
<organism evidence="2">
    <name type="scientific">Kwoniella dejecticola CBS 10117</name>
    <dbReference type="NCBI Taxonomy" id="1296121"/>
    <lineage>
        <taxon>Eukaryota</taxon>
        <taxon>Fungi</taxon>
        <taxon>Dikarya</taxon>
        <taxon>Basidiomycota</taxon>
        <taxon>Agaricomycotina</taxon>
        <taxon>Tremellomycetes</taxon>
        <taxon>Tremellales</taxon>
        <taxon>Cryptococcaceae</taxon>
        <taxon>Kwoniella</taxon>
    </lineage>
</organism>
<dbReference type="EMBL" id="KI894032">
    <property type="protein sequence ID" value="OBR84397.1"/>
    <property type="molecule type" value="Genomic_DNA"/>
</dbReference>
<reference evidence="3" key="2">
    <citation type="submission" date="2013-07" db="EMBL/GenBank/DDBJ databases">
        <authorList>
            <consortium name="The Broad Institute Genome Sequencing Platform"/>
            <person name="Cuomo C."/>
            <person name="Litvintseva A."/>
            <person name="Chen Y."/>
            <person name="Heitman J."/>
            <person name="Sun S."/>
            <person name="Springer D."/>
            <person name="Dromer F."/>
            <person name="Young S.K."/>
            <person name="Zeng Q."/>
            <person name="Gargeya S."/>
            <person name="Fitzgerald M."/>
            <person name="Abouelleil A."/>
            <person name="Alvarado L."/>
            <person name="Berlin A.M."/>
            <person name="Chapman S.B."/>
            <person name="Dewar J."/>
            <person name="Goldberg J."/>
            <person name="Griggs A."/>
            <person name="Gujja S."/>
            <person name="Hansen M."/>
            <person name="Howarth C."/>
            <person name="Imamovic A."/>
            <person name="Larimer J."/>
            <person name="McCowan C."/>
            <person name="Murphy C."/>
            <person name="Pearson M."/>
            <person name="Priest M."/>
            <person name="Roberts A."/>
            <person name="Saif S."/>
            <person name="Shea T."/>
            <person name="Sykes S."/>
            <person name="Wortman J."/>
            <person name="Nusbaum C."/>
            <person name="Birren B."/>
        </authorList>
    </citation>
    <scope>NUCLEOTIDE SEQUENCE</scope>
    <source>
        <strain evidence="3">CBS 10117</strain>
    </source>
</reference>
<dbReference type="AlphaFoldDB" id="A0A1A6A2V8"/>
<evidence type="ECO:0000313" key="2">
    <source>
        <dbReference type="EMBL" id="OBR84397.1"/>
    </source>
</evidence>
<dbReference type="Proteomes" id="UP000078595">
    <property type="component" value="Chromosome 6"/>
</dbReference>
<dbReference type="RefSeq" id="XP_018262239.1">
    <property type="nucleotide sequence ID" value="XM_018408548.1"/>
</dbReference>
<reference evidence="2" key="1">
    <citation type="submission" date="2013-07" db="EMBL/GenBank/DDBJ databases">
        <title>The Genome Sequence of Cryptococcus dejecticola CBS10117.</title>
        <authorList>
            <consortium name="The Broad Institute Genome Sequencing Platform"/>
            <person name="Cuomo C."/>
            <person name="Litvintseva A."/>
            <person name="Chen Y."/>
            <person name="Heitman J."/>
            <person name="Sun S."/>
            <person name="Springer D."/>
            <person name="Dromer F."/>
            <person name="Young S.K."/>
            <person name="Zeng Q."/>
            <person name="Gargeya S."/>
            <person name="Fitzgerald M."/>
            <person name="Abouelleil A."/>
            <person name="Alvarado L."/>
            <person name="Berlin A.M."/>
            <person name="Chapman S.B."/>
            <person name="Dewar J."/>
            <person name="Goldberg J."/>
            <person name="Griggs A."/>
            <person name="Gujja S."/>
            <person name="Hansen M."/>
            <person name="Howarth C."/>
            <person name="Imamovic A."/>
            <person name="Larimer J."/>
            <person name="McCowan C."/>
            <person name="Murphy C."/>
            <person name="Pearson M."/>
            <person name="Priest M."/>
            <person name="Roberts A."/>
            <person name="Saif S."/>
            <person name="Shea T."/>
            <person name="Sykes S."/>
            <person name="Wortman J."/>
            <person name="Nusbaum C."/>
            <person name="Birren B."/>
        </authorList>
    </citation>
    <scope>NUCLEOTIDE SEQUENCE [LARGE SCALE GENOMIC DNA]</scope>
    <source>
        <strain evidence="2">CBS 10117</strain>
    </source>
</reference>
<gene>
    <name evidence="2" type="ORF">I303_05255</name>
    <name evidence="3" type="ORF">I303_105297</name>
</gene>
<keyword evidence="1" id="KW-0732">Signal</keyword>
<dbReference type="GeneID" id="28968954"/>
<evidence type="ECO:0000313" key="4">
    <source>
        <dbReference type="Proteomes" id="UP000078595"/>
    </source>
</evidence>
<dbReference type="EMBL" id="CP144535">
    <property type="protein sequence ID" value="WWC62700.1"/>
    <property type="molecule type" value="Genomic_DNA"/>
</dbReference>
<keyword evidence="4" id="KW-1185">Reference proteome</keyword>
<dbReference type="KEGG" id="kdj:28968954"/>
<feature type="signal peptide" evidence="1">
    <location>
        <begin position="1"/>
        <end position="17"/>
    </location>
</feature>
<accession>A0A1A6A2V8</accession>
<protein>
    <recommendedName>
        <fullName evidence="5">Calpain catalytic domain-containing protein</fullName>
    </recommendedName>
</protein>
<evidence type="ECO:0008006" key="5">
    <source>
        <dbReference type="Google" id="ProtNLM"/>
    </source>
</evidence>